<name>A0A8H6ZNY5_PLEOS</name>
<dbReference type="VEuPathDB" id="FungiDB:PC9H_011652"/>
<evidence type="ECO:0000313" key="3">
    <source>
        <dbReference type="EMBL" id="KAF7421132.1"/>
    </source>
</evidence>
<dbReference type="EMBL" id="JACETU010000009">
    <property type="protein sequence ID" value="KAF7421132.1"/>
    <property type="molecule type" value="Genomic_DNA"/>
</dbReference>
<sequence>MPEYQHPAHFAGDTFAEISGGNNGGKNNIHDTFRMTGEDIEAELDSINARLPNMSSTEGKTAFGKLKELAKKIEDMTARNQRLRAKLEKKLVLNHNGYPNPIRRA</sequence>
<proteinExistence type="predicted"/>
<dbReference type="RefSeq" id="XP_036626990.1">
    <property type="nucleotide sequence ID" value="XM_036781135.1"/>
</dbReference>
<keyword evidence="4" id="KW-1185">Reference proteome</keyword>
<feature type="coiled-coil region" evidence="1">
    <location>
        <begin position="66"/>
        <end position="93"/>
    </location>
</feature>
<dbReference type="GeneID" id="59381470"/>
<dbReference type="Proteomes" id="UP000623687">
    <property type="component" value="Unassembled WGS sequence"/>
</dbReference>
<evidence type="ECO:0000256" key="1">
    <source>
        <dbReference type="SAM" id="Coils"/>
    </source>
</evidence>
<feature type="region of interest" description="Disordered" evidence="2">
    <location>
        <begin position="1"/>
        <end position="31"/>
    </location>
</feature>
<keyword evidence="1" id="KW-0175">Coiled coil</keyword>
<organism evidence="3 4">
    <name type="scientific">Pleurotus ostreatus</name>
    <name type="common">Oyster mushroom</name>
    <name type="synonym">White-rot fungus</name>
    <dbReference type="NCBI Taxonomy" id="5322"/>
    <lineage>
        <taxon>Eukaryota</taxon>
        <taxon>Fungi</taxon>
        <taxon>Dikarya</taxon>
        <taxon>Basidiomycota</taxon>
        <taxon>Agaricomycotina</taxon>
        <taxon>Agaricomycetes</taxon>
        <taxon>Agaricomycetidae</taxon>
        <taxon>Agaricales</taxon>
        <taxon>Pleurotineae</taxon>
        <taxon>Pleurotaceae</taxon>
        <taxon>Pleurotus</taxon>
    </lineage>
</organism>
<evidence type="ECO:0000313" key="4">
    <source>
        <dbReference type="Proteomes" id="UP000623687"/>
    </source>
</evidence>
<comment type="caution">
    <text evidence="3">The sequence shown here is derived from an EMBL/GenBank/DDBJ whole genome shotgun (WGS) entry which is preliminary data.</text>
</comment>
<evidence type="ECO:0000256" key="2">
    <source>
        <dbReference type="SAM" id="MobiDB-lite"/>
    </source>
</evidence>
<dbReference type="AlphaFoldDB" id="A0A8H6ZNY5"/>
<protein>
    <submittedName>
        <fullName evidence="3">Uncharacterized protein</fullName>
    </submittedName>
</protein>
<accession>A0A8H6ZNY5</accession>
<gene>
    <name evidence="3" type="ORF">PC9H_011652</name>
</gene>
<reference evidence="3" key="1">
    <citation type="submission" date="2019-07" db="EMBL/GenBank/DDBJ databases">
        <authorList>
            <person name="Palmer J.M."/>
        </authorList>
    </citation>
    <scope>NUCLEOTIDE SEQUENCE</scope>
    <source>
        <strain evidence="3">PC9</strain>
    </source>
</reference>